<dbReference type="SUPFAM" id="SSF48726">
    <property type="entry name" value="Immunoglobulin"/>
    <property type="match status" value="1"/>
</dbReference>
<feature type="domain" description="Ig-like" evidence="8">
    <location>
        <begin position="5"/>
        <end position="119"/>
    </location>
</feature>
<proteinExistence type="predicted"/>
<evidence type="ECO:0000256" key="5">
    <source>
        <dbReference type="ARBA" id="ARBA00023170"/>
    </source>
</evidence>
<keyword evidence="10" id="KW-1185">Reference proteome</keyword>
<dbReference type="EMBL" id="VZTN01011131">
    <property type="protein sequence ID" value="NXS80914.1"/>
    <property type="molecule type" value="Genomic_DNA"/>
</dbReference>
<comment type="caution">
    <text evidence="9">The sequence shown here is derived from an EMBL/GenBank/DDBJ whole genome shotgun (WGS) entry which is preliminary data.</text>
</comment>
<dbReference type="PANTHER" id="PTHR19256:SF65">
    <property type="entry name" value="T CELL RECEPTOR GAMMA CONSTANT 1-RELATED"/>
    <property type="match status" value="1"/>
</dbReference>
<dbReference type="InterPro" id="IPR036179">
    <property type="entry name" value="Ig-like_dom_sf"/>
</dbReference>
<organism evidence="9 10">
    <name type="scientific">Erpornis zantholeuca</name>
    <dbReference type="NCBI Taxonomy" id="1112836"/>
    <lineage>
        <taxon>Eukaryota</taxon>
        <taxon>Metazoa</taxon>
        <taxon>Chordata</taxon>
        <taxon>Craniata</taxon>
        <taxon>Vertebrata</taxon>
        <taxon>Euteleostomi</taxon>
        <taxon>Archelosauria</taxon>
        <taxon>Archosauria</taxon>
        <taxon>Dinosauria</taxon>
        <taxon>Saurischia</taxon>
        <taxon>Theropoda</taxon>
        <taxon>Coelurosauria</taxon>
        <taxon>Aves</taxon>
        <taxon>Neognathae</taxon>
        <taxon>Neoaves</taxon>
        <taxon>Telluraves</taxon>
        <taxon>Australaves</taxon>
        <taxon>Passeriformes</taxon>
        <taxon>Sylvioidea</taxon>
        <taxon>Timaliidae</taxon>
        <taxon>Erpornis</taxon>
    </lineage>
</organism>
<dbReference type="AlphaFoldDB" id="A0A7L2XEY8"/>
<gene>
    <name evidence="9" type="primary">Tvc1</name>
    <name evidence="9" type="ORF">ERPZAN_R14473</name>
</gene>
<accession>A0A7L2XEY8</accession>
<sequence>MLLLPLLALGAAWSYGQAQVLLKQRQVSITRGHKSTTSMDCIAEGIPDFQSAYIHWYWQVPSKAPEWILYIGPSAVSYYDNSYSNKYSSLKKGTNACTFTISDINSNDEGTYYCAYWYF</sequence>
<keyword evidence="4" id="KW-0472">Membrane</keyword>
<evidence type="ECO:0000256" key="6">
    <source>
        <dbReference type="ARBA" id="ARBA00023319"/>
    </source>
</evidence>
<dbReference type="InterPro" id="IPR013783">
    <property type="entry name" value="Ig-like_fold"/>
</dbReference>
<dbReference type="OrthoDB" id="8924181at2759"/>
<dbReference type="InterPro" id="IPR013106">
    <property type="entry name" value="Ig_V-set"/>
</dbReference>
<dbReference type="InterPro" id="IPR007110">
    <property type="entry name" value="Ig-like_dom"/>
</dbReference>
<dbReference type="GO" id="GO:0016020">
    <property type="term" value="C:membrane"/>
    <property type="evidence" value="ECO:0007669"/>
    <property type="project" value="UniProtKB-SubCell"/>
</dbReference>
<feature type="signal peptide" evidence="7">
    <location>
        <begin position="1"/>
        <end position="18"/>
    </location>
</feature>
<keyword evidence="5" id="KW-0675">Receptor</keyword>
<evidence type="ECO:0000256" key="7">
    <source>
        <dbReference type="SAM" id="SignalP"/>
    </source>
</evidence>
<evidence type="ECO:0000259" key="8">
    <source>
        <dbReference type="PROSITE" id="PS50835"/>
    </source>
</evidence>
<feature type="non-terminal residue" evidence="9">
    <location>
        <position position="1"/>
    </location>
</feature>
<evidence type="ECO:0000256" key="1">
    <source>
        <dbReference type="ARBA" id="ARBA00004370"/>
    </source>
</evidence>
<name>A0A7L2XEY8_9PASS</name>
<evidence type="ECO:0000256" key="4">
    <source>
        <dbReference type="ARBA" id="ARBA00023136"/>
    </source>
</evidence>
<evidence type="ECO:0000313" key="9">
    <source>
        <dbReference type="EMBL" id="NXS80914.1"/>
    </source>
</evidence>
<dbReference type="Proteomes" id="UP000545329">
    <property type="component" value="Unassembled WGS sequence"/>
</dbReference>
<evidence type="ECO:0000313" key="10">
    <source>
        <dbReference type="Proteomes" id="UP000545329"/>
    </source>
</evidence>
<protein>
    <submittedName>
        <fullName evidence="9">TVC1 protein</fullName>
    </submittedName>
</protein>
<comment type="subcellular location">
    <subcellularLocation>
        <location evidence="1">Membrane</location>
    </subcellularLocation>
</comment>
<feature type="non-terminal residue" evidence="9">
    <location>
        <position position="119"/>
    </location>
</feature>
<reference evidence="9 10" key="1">
    <citation type="submission" date="2019-09" db="EMBL/GenBank/DDBJ databases">
        <title>Bird 10,000 Genomes (B10K) Project - Family phase.</title>
        <authorList>
            <person name="Zhang G."/>
        </authorList>
    </citation>
    <scope>NUCLEOTIDE SEQUENCE [LARGE SCALE GENOMIC DNA]</scope>
    <source>
        <strain evidence="9">B10K-DU-002-58</strain>
        <tissue evidence="9">Muscle</tissue>
    </source>
</reference>
<keyword evidence="7" id="KW-0732">Signal</keyword>
<feature type="chain" id="PRO_5029832796" evidence="7">
    <location>
        <begin position="19"/>
        <end position="119"/>
    </location>
</feature>
<keyword evidence="6" id="KW-0393">Immunoglobulin domain</keyword>
<keyword evidence="3" id="KW-1133">Transmembrane helix</keyword>
<dbReference type="PANTHER" id="PTHR19256">
    <property type="entry name" value="T-CELL RECEPTOR GAMMA CHAIN"/>
    <property type="match status" value="1"/>
</dbReference>
<evidence type="ECO:0000256" key="3">
    <source>
        <dbReference type="ARBA" id="ARBA00022989"/>
    </source>
</evidence>
<dbReference type="InterPro" id="IPR051117">
    <property type="entry name" value="TRG_var/const_region"/>
</dbReference>
<evidence type="ECO:0000256" key="2">
    <source>
        <dbReference type="ARBA" id="ARBA00022692"/>
    </source>
</evidence>
<dbReference type="Gene3D" id="2.60.40.10">
    <property type="entry name" value="Immunoglobulins"/>
    <property type="match status" value="1"/>
</dbReference>
<dbReference type="Pfam" id="PF07686">
    <property type="entry name" value="V-set"/>
    <property type="match status" value="1"/>
</dbReference>
<dbReference type="PROSITE" id="PS50835">
    <property type="entry name" value="IG_LIKE"/>
    <property type="match status" value="1"/>
</dbReference>
<dbReference type="SMART" id="SM00406">
    <property type="entry name" value="IGv"/>
    <property type="match status" value="1"/>
</dbReference>
<keyword evidence="2" id="KW-0812">Transmembrane</keyword>